<sequence>MESGQQQDGIRKRKHLSGEQRYQILEEVKRSPGKKGEILRREGLYTNDVQRYAEVAREASIRALSQMRPGKKKIREVPLEVFEAMKREHDKKEKALAEFTVEFMALKKKVNGE</sequence>
<proteinExistence type="predicted"/>
<protein>
    <recommendedName>
        <fullName evidence="3">Transposase</fullName>
    </recommendedName>
</protein>
<evidence type="ECO:0000313" key="2">
    <source>
        <dbReference type="Proteomes" id="UP000179243"/>
    </source>
</evidence>
<evidence type="ECO:0008006" key="3">
    <source>
        <dbReference type="Google" id="ProtNLM"/>
    </source>
</evidence>
<comment type="caution">
    <text evidence="1">The sequence shown here is derived from an EMBL/GenBank/DDBJ whole genome shotgun (WGS) entry which is preliminary data.</text>
</comment>
<accession>A0A1F7FDW4</accession>
<dbReference type="EMBL" id="MFYX01000067">
    <property type="protein sequence ID" value="OGK04682.1"/>
    <property type="molecule type" value="Genomic_DNA"/>
</dbReference>
<dbReference type="AlphaFoldDB" id="A0A1F7FDW4"/>
<name>A0A1F7FDW4_UNCRA</name>
<reference evidence="1 2" key="1">
    <citation type="journal article" date="2016" name="Nat. Commun.">
        <title>Thousands of microbial genomes shed light on interconnected biogeochemical processes in an aquifer system.</title>
        <authorList>
            <person name="Anantharaman K."/>
            <person name="Brown C.T."/>
            <person name="Hug L.A."/>
            <person name="Sharon I."/>
            <person name="Castelle C.J."/>
            <person name="Probst A.J."/>
            <person name="Thomas B.C."/>
            <person name="Singh A."/>
            <person name="Wilkins M.J."/>
            <person name="Karaoz U."/>
            <person name="Brodie E.L."/>
            <person name="Williams K.H."/>
            <person name="Hubbard S.S."/>
            <person name="Banfield J.F."/>
        </authorList>
    </citation>
    <scope>NUCLEOTIDE SEQUENCE [LARGE SCALE GENOMIC DNA]</scope>
</reference>
<gene>
    <name evidence="1" type="ORF">A2519_21140</name>
</gene>
<evidence type="ECO:0000313" key="1">
    <source>
        <dbReference type="EMBL" id="OGK04682.1"/>
    </source>
</evidence>
<organism evidence="1 2">
    <name type="scientific">Candidatus Raymondbacteria bacterium RIFOXYD12_FULL_49_13</name>
    <dbReference type="NCBI Taxonomy" id="1817890"/>
    <lineage>
        <taxon>Bacteria</taxon>
        <taxon>Raymondiibacteriota</taxon>
    </lineage>
</organism>
<dbReference type="Proteomes" id="UP000179243">
    <property type="component" value="Unassembled WGS sequence"/>
</dbReference>